<keyword evidence="6" id="KW-1185">Reference proteome</keyword>
<gene>
    <name evidence="5" type="ORF">SAMN02745225_00092</name>
</gene>
<reference evidence="6" key="1">
    <citation type="submission" date="2016-11" db="EMBL/GenBank/DDBJ databases">
        <authorList>
            <person name="Varghese N."/>
            <person name="Submissions S."/>
        </authorList>
    </citation>
    <scope>NUCLEOTIDE SEQUENCE [LARGE SCALE GENOMIC DNA]</scope>
    <source>
        <strain evidence="6">DSM 19514</strain>
    </source>
</reference>
<evidence type="ECO:0000256" key="1">
    <source>
        <dbReference type="ARBA" id="ARBA00022679"/>
    </source>
</evidence>
<keyword evidence="2" id="KW-0012">Acyltransferase</keyword>
<dbReference type="STRING" id="1121881.SAMN02745225_00092"/>
<evidence type="ECO:0000259" key="4">
    <source>
        <dbReference type="PROSITE" id="PS51186"/>
    </source>
</evidence>
<dbReference type="Pfam" id="PF13302">
    <property type="entry name" value="Acetyltransf_3"/>
    <property type="match status" value="1"/>
</dbReference>
<protein>
    <submittedName>
        <fullName evidence="5">Ribosomal-protein-alanine N-acetyltransferase</fullName>
    </submittedName>
</protein>
<dbReference type="PANTHER" id="PTHR43792:SF8">
    <property type="entry name" value="[RIBOSOMAL PROTEIN US5]-ALANINE N-ACETYLTRANSFERASE"/>
    <property type="match status" value="1"/>
</dbReference>
<dbReference type="GO" id="GO:0005737">
    <property type="term" value="C:cytoplasm"/>
    <property type="evidence" value="ECO:0007669"/>
    <property type="project" value="TreeGrafter"/>
</dbReference>
<name>A0A1M4S5W6_9ACTN</name>
<dbReference type="SUPFAM" id="SSF55729">
    <property type="entry name" value="Acyl-CoA N-acyltransferases (Nat)"/>
    <property type="match status" value="1"/>
</dbReference>
<comment type="similarity">
    <text evidence="3">Belongs to the acetyltransferase family. RimJ subfamily.</text>
</comment>
<organism evidence="5 6">
    <name type="scientific">Ferrithrix thermotolerans DSM 19514</name>
    <dbReference type="NCBI Taxonomy" id="1121881"/>
    <lineage>
        <taxon>Bacteria</taxon>
        <taxon>Bacillati</taxon>
        <taxon>Actinomycetota</taxon>
        <taxon>Acidimicrobiia</taxon>
        <taxon>Acidimicrobiales</taxon>
        <taxon>Acidimicrobiaceae</taxon>
        <taxon>Ferrithrix</taxon>
    </lineage>
</organism>
<dbReference type="Gene3D" id="3.40.630.30">
    <property type="match status" value="1"/>
</dbReference>
<dbReference type="InterPro" id="IPR051531">
    <property type="entry name" value="N-acetyltransferase"/>
</dbReference>
<evidence type="ECO:0000256" key="2">
    <source>
        <dbReference type="ARBA" id="ARBA00023315"/>
    </source>
</evidence>
<accession>A0A1M4S5W6</accession>
<dbReference type="RefSeq" id="WP_084660024.1">
    <property type="nucleotide sequence ID" value="NZ_FQUL01000001.1"/>
</dbReference>
<evidence type="ECO:0000313" key="6">
    <source>
        <dbReference type="Proteomes" id="UP000184295"/>
    </source>
</evidence>
<proteinExistence type="inferred from homology"/>
<dbReference type="AlphaFoldDB" id="A0A1M4S5W6"/>
<evidence type="ECO:0000256" key="3">
    <source>
        <dbReference type="ARBA" id="ARBA00038502"/>
    </source>
</evidence>
<sequence>MPKSSLCERGCRNSRVYKCKEEKIAHHTHAFDDKSELKGENIYLRQLLDKDAPKMLDIRIRNKEFFKPYDPPVPPRYFTLQGQLEIIREFQRSYTNGTAAGFGVFLGDSDELIGRVALRNIQRGAAQSSTLGYFVDQRYTNRGYITEAAGLLVKYAFDVLGLHRVEAAIMPSNAASIRVVEKLKFRREGLARWLLFIDDDWKDHYIFAITKSTSLKK</sequence>
<dbReference type="InterPro" id="IPR016181">
    <property type="entry name" value="Acyl_CoA_acyltransferase"/>
</dbReference>
<feature type="domain" description="N-acetyltransferase" evidence="4">
    <location>
        <begin position="42"/>
        <end position="212"/>
    </location>
</feature>
<dbReference type="PROSITE" id="PS51186">
    <property type="entry name" value="GNAT"/>
    <property type="match status" value="1"/>
</dbReference>
<dbReference type="GO" id="GO:0008999">
    <property type="term" value="F:protein-N-terminal-alanine acetyltransferase activity"/>
    <property type="evidence" value="ECO:0007669"/>
    <property type="project" value="TreeGrafter"/>
</dbReference>
<dbReference type="OrthoDB" id="5242221at2"/>
<keyword evidence="1 5" id="KW-0808">Transferase</keyword>
<dbReference type="InterPro" id="IPR000182">
    <property type="entry name" value="GNAT_dom"/>
</dbReference>
<dbReference type="EMBL" id="FQUL01000001">
    <property type="protein sequence ID" value="SHE27595.1"/>
    <property type="molecule type" value="Genomic_DNA"/>
</dbReference>
<dbReference type="Proteomes" id="UP000184295">
    <property type="component" value="Unassembled WGS sequence"/>
</dbReference>
<dbReference type="PANTHER" id="PTHR43792">
    <property type="entry name" value="GNAT FAMILY, PUTATIVE (AFU_ORTHOLOGUE AFUA_3G00765)-RELATED-RELATED"/>
    <property type="match status" value="1"/>
</dbReference>
<evidence type="ECO:0000313" key="5">
    <source>
        <dbReference type="EMBL" id="SHE27595.1"/>
    </source>
</evidence>